<keyword evidence="2" id="KW-1185">Reference proteome</keyword>
<comment type="caution">
    <text evidence="1">The sequence shown here is derived from an EMBL/GenBank/DDBJ whole genome shotgun (WGS) entry which is preliminary data.</text>
</comment>
<evidence type="ECO:0000313" key="2">
    <source>
        <dbReference type="Proteomes" id="UP000014461"/>
    </source>
</evidence>
<proteinExistence type="predicted"/>
<dbReference type="STRING" id="1331007.AALB_4201"/>
<name>R9PUG3_AGAAL</name>
<gene>
    <name evidence="1" type="ORF">AALB_4201</name>
</gene>
<dbReference type="Proteomes" id="UP000014461">
    <property type="component" value="Unassembled WGS sequence"/>
</dbReference>
<dbReference type="OrthoDB" id="277390at2"/>
<sequence length="188" mass="21452">MSNSSPSGDISEAEYQQHTMRWVKDFVVEYNICPFAKRELERGSIRYQVAMSDDIEELLQQLVVECQLLDNQPDVETTLFITPCLSCFDDYLDCLYWAEKIISKQGYDGVYQLASFHPDYCFAGEADTAPSNYTNRSPYPVFHLIREATVSRLTRLHPDPEGIPEHNIALTEELGISSLKQILASCKL</sequence>
<protein>
    <recommendedName>
        <fullName evidence="3">DUF1415 domain-containing protein</fullName>
    </recommendedName>
</protein>
<dbReference type="EMBL" id="BARX01000044">
    <property type="protein sequence ID" value="GAD04121.1"/>
    <property type="molecule type" value="Genomic_DNA"/>
</dbReference>
<dbReference type="AlphaFoldDB" id="R9PUG3"/>
<dbReference type="RefSeq" id="WP_016403888.1">
    <property type="nucleotide sequence ID" value="NZ_BARX01000044.1"/>
</dbReference>
<reference evidence="1" key="1">
    <citation type="journal article" date="2013" name="Genome Announc.">
        <title>Draft Genome Sequence of Agarivorans albus Strain MKT 106T, an Agarolytic Marine Bacterium.</title>
        <authorList>
            <person name="Yasuike M."/>
            <person name="Nakamura Y."/>
            <person name="Kai W."/>
            <person name="Fujiwara A."/>
            <person name="Fukui Y."/>
            <person name="Satomi M."/>
            <person name="Sano M."/>
        </authorList>
    </citation>
    <scope>NUCLEOTIDE SEQUENCE [LARGE SCALE GENOMIC DNA]</scope>
</reference>
<evidence type="ECO:0000313" key="1">
    <source>
        <dbReference type="EMBL" id="GAD04121.1"/>
    </source>
</evidence>
<dbReference type="InterPro" id="IPR009858">
    <property type="entry name" value="DUF1415"/>
</dbReference>
<evidence type="ECO:0008006" key="3">
    <source>
        <dbReference type="Google" id="ProtNLM"/>
    </source>
</evidence>
<dbReference type="Pfam" id="PF07209">
    <property type="entry name" value="DUF1415"/>
    <property type="match status" value="1"/>
</dbReference>
<accession>R9PUG3</accession>
<organism evidence="1 2">
    <name type="scientific">Agarivorans albus MKT 106</name>
    <dbReference type="NCBI Taxonomy" id="1331007"/>
    <lineage>
        <taxon>Bacteria</taxon>
        <taxon>Pseudomonadati</taxon>
        <taxon>Pseudomonadota</taxon>
        <taxon>Gammaproteobacteria</taxon>
        <taxon>Alteromonadales</taxon>
        <taxon>Alteromonadaceae</taxon>
        <taxon>Agarivorans</taxon>
    </lineage>
</organism>